<name>A0ABR1MD37_9PEZI</name>
<keyword evidence="1" id="KW-0472">Membrane</keyword>
<keyword evidence="3" id="KW-1185">Reference proteome</keyword>
<organism evidence="2 3">
    <name type="scientific">Phyllosticta citricarpa</name>
    <dbReference type="NCBI Taxonomy" id="55181"/>
    <lineage>
        <taxon>Eukaryota</taxon>
        <taxon>Fungi</taxon>
        <taxon>Dikarya</taxon>
        <taxon>Ascomycota</taxon>
        <taxon>Pezizomycotina</taxon>
        <taxon>Dothideomycetes</taxon>
        <taxon>Dothideomycetes incertae sedis</taxon>
        <taxon>Botryosphaeriales</taxon>
        <taxon>Phyllostictaceae</taxon>
        <taxon>Phyllosticta</taxon>
    </lineage>
</organism>
<feature type="transmembrane region" description="Helical" evidence="1">
    <location>
        <begin position="60"/>
        <end position="81"/>
    </location>
</feature>
<keyword evidence="1" id="KW-1133">Transmembrane helix</keyword>
<accession>A0ABR1MD37</accession>
<protein>
    <submittedName>
        <fullName evidence="2">Uncharacterized protein</fullName>
    </submittedName>
</protein>
<comment type="caution">
    <text evidence="2">The sequence shown here is derived from an EMBL/GenBank/DDBJ whole genome shotgun (WGS) entry which is preliminary data.</text>
</comment>
<evidence type="ECO:0000313" key="2">
    <source>
        <dbReference type="EMBL" id="KAK7546230.1"/>
    </source>
</evidence>
<proteinExistence type="predicted"/>
<gene>
    <name evidence="2" type="ORF">IWX46DRAFT_82975</name>
</gene>
<evidence type="ECO:0000313" key="3">
    <source>
        <dbReference type="Proteomes" id="UP001365128"/>
    </source>
</evidence>
<dbReference type="Proteomes" id="UP001365128">
    <property type="component" value="Unassembled WGS sequence"/>
</dbReference>
<dbReference type="EMBL" id="JBBPDW010000015">
    <property type="protein sequence ID" value="KAK7546230.1"/>
    <property type="molecule type" value="Genomic_DNA"/>
</dbReference>
<evidence type="ECO:0000256" key="1">
    <source>
        <dbReference type="SAM" id="Phobius"/>
    </source>
</evidence>
<sequence length="115" mass="13210">MAGWLAGQHACWMVCLEVVLEKDVYVVCLFPFAVWMCCRLFFFFFFFFFQKEISLPFRSVLNVLSSGFSSDLVHCFVYIFIVSGSLPFPKIFLGVVALTKPPNLNHILTPLSRPE</sequence>
<keyword evidence="1" id="KW-0812">Transmembrane</keyword>
<feature type="transmembrane region" description="Helical" evidence="1">
    <location>
        <begin position="24"/>
        <end position="48"/>
    </location>
</feature>
<reference evidence="2 3" key="1">
    <citation type="submission" date="2024-04" db="EMBL/GenBank/DDBJ databases">
        <title>Phyllosticta paracitricarpa is synonymous to the EU quarantine fungus P. citricarpa based on phylogenomic analyses.</title>
        <authorList>
            <consortium name="Lawrence Berkeley National Laboratory"/>
            <person name="Van Ingen-Buijs V.A."/>
            <person name="Van Westerhoven A.C."/>
            <person name="Haridas S."/>
            <person name="Skiadas P."/>
            <person name="Martin F."/>
            <person name="Groenewald J.Z."/>
            <person name="Crous P.W."/>
            <person name="Seidl M.F."/>
        </authorList>
    </citation>
    <scope>NUCLEOTIDE SEQUENCE [LARGE SCALE GENOMIC DNA]</scope>
    <source>
        <strain evidence="2 3">CBS 122670</strain>
    </source>
</reference>